<keyword evidence="2" id="KW-0472">Membrane</keyword>
<feature type="region of interest" description="Disordered" evidence="1">
    <location>
        <begin position="214"/>
        <end position="272"/>
    </location>
</feature>
<evidence type="ECO:0000256" key="1">
    <source>
        <dbReference type="SAM" id="MobiDB-lite"/>
    </source>
</evidence>
<feature type="transmembrane region" description="Helical" evidence="2">
    <location>
        <begin position="147"/>
        <end position="172"/>
    </location>
</feature>
<organism evidence="4 5">
    <name type="scientific">Dermatophagoides pteronyssinus</name>
    <name type="common">European house dust mite</name>
    <dbReference type="NCBI Taxonomy" id="6956"/>
    <lineage>
        <taxon>Eukaryota</taxon>
        <taxon>Metazoa</taxon>
        <taxon>Ecdysozoa</taxon>
        <taxon>Arthropoda</taxon>
        <taxon>Chelicerata</taxon>
        <taxon>Arachnida</taxon>
        <taxon>Acari</taxon>
        <taxon>Acariformes</taxon>
        <taxon>Sarcoptiformes</taxon>
        <taxon>Astigmata</taxon>
        <taxon>Psoroptidia</taxon>
        <taxon>Analgoidea</taxon>
        <taxon>Pyroglyphidae</taxon>
        <taxon>Dermatophagoidinae</taxon>
        <taxon>Dermatophagoides</taxon>
    </lineage>
</organism>
<keyword evidence="2" id="KW-0812">Transmembrane</keyword>
<name>A0ABQ8IU91_DERPT</name>
<keyword evidence="5" id="KW-1185">Reference proteome</keyword>
<keyword evidence="3" id="KW-0732">Signal</keyword>
<accession>A0ABQ8IU91</accession>
<feature type="compositionally biased region" description="Low complexity" evidence="1">
    <location>
        <begin position="214"/>
        <end position="244"/>
    </location>
</feature>
<comment type="caution">
    <text evidence="4">The sequence shown here is derived from an EMBL/GenBank/DDBJ whole genome shotgun (WGS) entry which is preliminary data.</text>
</comment>
<feature type="chain" id="PRO_5046653270" evidence="3">
    <location>
        <begin position="21"/>
        <end position="282"/>
    </location>
</feature>
<evidence type="ECO:0000313" key="5">
    <source>
        <dbReference type="Proteomes" id="UP000887458"/>
    </source>
</evidence>
<keyword evidence="2" id="KW-1133">Transmembrane helix</keyword>
<sequence>MIVKKLILSFQLLLFVLINADNSSISELNITNVIGNELSTSGQNMTFIYETKPLQFLLSSRPMLNITCNDERNSIIANKQGLANILKCCSQILMCQCFEDHCNNDPDYKNGIWCEQVRIHGCKVGADCDGLNLDTKKCNALPEVGKWLFYLLIAIGVAIAFAILVLICMIGYKKFKAFKSNKKTGSQSHIRMAIASSPNVTSQVMCVDTANPSQYSQSRASSMSKAKDSGASSKSGYNSRGSSRQSDRMSKLPQQQQTTNHGQKFSRDAIKPTRSFLQRAVL</sequence>
<evidence type="ECO:0000256" key="3">
    <source>
        <dbReference type="SAM" id="SignalP"/>
    </source>
</evidence>
<gene>
    <name evidence="4" type="ORF">DERP_012105</name>
</gene>
<reference evidence="4 5" key="1">
    <citation type="journal article" date="2018" name="J. Allergy Clin. Immunol.">
        <title>High-quality assembly of Dermatophagoides pteronyssinus genome and transcriptome reveals a wide range of novel allergens.</title>
        <authorList>
            <person name="Liu X.Y."/>
            <person name="Yang K.Y."/>
            <person name="Wang M.Q."/>
            <person name="Kwok J.S."/>
            <person name="Zeng X."/>
            <person name="Yang Z."/>
            <person name="Xiao X.J."/>
            <person name="Lau C.P."/>
            <person name="Li Y."/>
            <person name="Huang Z.M."/>
            <person name="Ba J.G."/>
            <person name="Yim A.K."/>
            <person name="Ouyang C.Y."/>
            <person name="Ngai S.M."/>
            <person name="Chan T.F."/>
            <person name="Leung E.L."/>
            <person name="Liu L."/>
            <person name="Liu Z.G."/>
            <person name="Tsui S.K."/>
        </authorList>
    </citation>
    <scope>NUCLEOTIDE SEQUENCE [LARGE SCALE GENOMIC DNA]</scope>
    <source>
        <strain evidence="4">Derp</strain>
    </source>
</reference>
<reference evidence="4 5" key="2">
    <citation type="journal article" date="2022" name="Mol. Biol. Evol.">
        <title>Comparative Genomics Reveals Insights into the Divergent Evolution of Astigmatic Mites and Household Pest Adaptations.</title>
        <authorList>
            <person name="Xiong Q."/>
            <person name="Wan A.T."/>
            <person name="Liu X."/>
            <person name="Fung C.S."/>
            <person name="Xiao X."/>
            <person name="Malainual N."/>
            <person name="Hou J."/>
            <person name="Wang L."/>
            <person name="Wang M."/>
            <person name="Yang K.Y."/>
            <person name="Cui Y."/>
            <person name="Leung E.L."/>
            <person name="Nong W."/>
            <person name="Shin S.K."/>
            <person name="Au S.W."/>
            <person name="Jeong K.Y."/>
            <person name="Chew F.T."/>
            <person name="Hui J.H."/>
            <person name="Leung T.F."/>
            <person name="Tungtrongchitr A."/>
            <person name="Zhong N."/>
            <person name="Liu Z."/>
            <person name="Tsui S.K."/>
        </authorList>
    </citation>
    <scope>NUCLEOTIDE SEQUENCE [LARGE SCALE GENOMIC DNA]</scope>
    <source>
        <strain evidence="4">Derp</strain>
    </source>
</reference>
<feature type="compositionally biased region" description="Polar residues" evidence="1">
    <location>
        <begin position="252"/>
        <end position="263"/>
    </location>
</feature>
<dbReference type="EMBL" id="NJHN03000119">
    <property type="protein sequence ID" value="KAH9413772.1"/>
    <property type="molecule type" value="Genomic_DNA"/>
</dbReference>
<dbReference type="Proteomes" id="UP000887458">
    <property type="component" value="Unassembled WGS sequence"/>
</dbReference>
<proteinExistence type="predicted"/>
<evidence type="ECO:0000313" key="4">
    <source>
        <dbReference type="EMBL" id="KAH9413772.1"/>
    </source>
</evidence>
<protein>
    <submittedName>
        <fullName evidence="4">Uncharacterized protein</fullName>
    </submittedName>
</protein>
<evidence type="ECO:0000256" key="2">
    <source>
        <dbReference type="SAM" id="Phobius"/>
    </source>
</evidence>
<feature type="signal peptide" evidence="3">
    <location>
        <begin position="1"/>
        <end position="20"/>
    </location>
</feature>